<dbReference type="SUPFAM" id="SSF49899">
    <property type="entry name" value="Concanavalin A-like lectins/glucanases"/>
    <property type="match status" value="1"/>
</dbReference>
<dbReference type="CDD" id="cd00063">
    <property type="entry name" value="FN3"/>
    <property type="match status" value="1"/>
</dbReference>
<dbReference type="Gene3D" id="2.30.30.40">
    <property type="entry name" value="SH3 Domains"/>
    <property type="match status" value="2"/>
</dbReference>
<sequence>MTKKITRYSLVIIFIVGIFLFKTEVSQAANQISKVDFENNLTDSLGYIHAYEYWYNHPSNPDHIVTYVPGHTGLAAWSTHNLDDSGGDLNIAFPSSPFPATDELYIKYWVKFDANYSNCVGNTYYNTKQLWFDGGSLGHTEIAFTSFSDTGVGLVWQGGSGTPIGSDWFGASYTRGDWMKVEIYMKLSSGTSHSNPDGHFVMAINNEIVSDRNNIITGHYNGAGLDRSPALKATCDSADGHGGWAIDDYEVWDGLPPFAFMSSSISTTPPSTICTESWSCTSWSAWSTCTNNSQSQTKTCTDANSCGTTTSKPITTQTQSCTTSQTVSTKLAINDRVKTTTTLNVRATPSITGTLLGSQVLGAFGTIIGGPVSSDGYWWWQVNYDNAPDGWSVEQYLEKYLTTSSATCTESWSCSVWSAWSACNNSSQTQTRACTDVNSCGTTTSKPTTTGSQACTSATVSGSSLLFQENFDDQEVDSRLIVYGPNWSVLSPPDYNLNAVGRNGTGYSFSSGNVNSAHLVWKNNIPSPWPSDEMHVSFWMRYPNFTSTDTFENFKLFYPHWNGVQSYVHYTMMNDGTIYYSAKGNGTMIELSKYIGTPNMTDGKWHHYEFYIKFSTGISKFWYDGTLKLDADYADGVWTPNNVYYVAAPSIDAEETGTFSRQVDDWEVRDGMPSSSAINPTPTPTTCTSFTYSSWNTCQSNNTQTRTVITSSPTGCTGGSPVTTQSCTITPTVSTKLAINDNVKTTTTLNVRATPSITGTLLGSQVLGAFGTIIGGPVSSDGYWWWQVNYDNAPDGWSVEQYLEKYLTTSSATCTESWSCSVWSAWSACNNSSRTQTRACTDVNSCGTTTNKPSVTQTQACTATLVASTKLAINDRAKTTTTLNVRATPSGTYLGTQAVGLLGTIIGGPVSSDGYWWWQVNYDSAPDGWSAENWLEKYTITSPVTCTNFTYSTFGTCQSNGTQSRTIISSTPTGCVGGSPVLTQSCIYTPPVCIEAWTCSSWSAWGVCSNNSQTQTRTCTDANSCGTTATKPITTGTQTCALSGIYQCNDGIDNDSDGKIDYPIDPGCASAEDNDEYDSAWVDTIAPSAPARLQATSISSSQINLTWVSATDDLGVAGYHIYRCAGTSCTPTNSLTTTITNFYSDTALIPNTNYTYSVKAFDMAGNLGAYSNTATVGGGITDTVPPVISSLIPTGILPAGTTSTILSVTTNETAICKYSTVANTAYDSMTGTMTASGDTHSAIISRLSNGNHNYYIKCRDTVGNTNTTDANISFSIATSTTDQTPIVNPVGTKLIDGLTCSQYFNATLSYGMENEQVKKLQEILSLDKKIYPKGINSGYYGNLTIKAVQRYQCKYDVVCSGTEATTGYGVFGPMTRKVFCDVYNQ</sequence>
<dbReference type="SUPFAM" id="SSF47090">
    <property type="entry name" value="PGBD-like"/>
    <property type="match status" value="1"/>
</dbReference>
<evidence type="ECO:0000259" key="1">
    <source>
        <dbReference type="PROSITE" id="PS50853"/>
    </source>
</evidence>
<dbReference type="Gene3D" id="2.60.40.10">
    <property type="entry name" value="Immunoglobulins"/>
    <property type="match status" value="1"/>
</dbReference>
<proteinExistence type="predicted"/>
<dbReference type="InterPro" id="IPR003961">
    <property type="entry name" value="FN3_dom"/>
</dbReference>
<dbReference type="InterPro" id="IPR013783">
    <property type="entry name" value="Ig-like_fold"/>
</dbReference>
<dbReference type="PROSITE" id="PS50853">
    <property type="entry name" value="FN3"/>
    <property type="match status" value="1"/>
</dbReference>
<evidence type="ECO:0000313" key="3">
    <source>
        <dbReference type="Proteomes" id="UP000179003"/>
    </source>
</evidence>
<dbReference type="InterPro" id="IPR036116">
    <property type="entry name" value="FN3_sf"/>
</dbReference>
<dbReference type="InterPro" id="IPR036365">
    <property type="entry name" value="PGBD-like_sf"/>
</dbReference>
<dbReference type="SUPFAM" id="SSF49265">
    <property type="entry name" value="Fibronectin type III"/>
    <property type="match status" value="1"/>
</dbReference>
<comment type="caution">
    <text evidence="2">The sequence shown here is derived from an EMBL/GenBank/DDBJ whole genome shotgun (WGS) entry which is preliminary data.</text>
</comment>
<dbReference type="STRING" id="1797582.A2442_00675"/>
<evidence type="ECO:0000313" key="2">
    <source>
        <dbReference type="EMBL" id="OGD67272.1"/>
    </source>
</evidence>
<protein>
    <recommendedName>
        <fullName evidence="1">Fibronectin type-III domain-containing protein</fullName>
    </recommendedName>
</protein>
<dbReference type="InterPro" id="IPR036366">
    <property type="entry name" value="PGBDSf"/>
</dbReference>
<organism evidence="2 3">
    <name type="scientific">Candidatus Campbellbacteria bacterium RIFOXYC2_FULL_35_25</name>
    <dbReference type="NCBI Taxonomy" id="1797582"/>
    <lineage>
        <taxon>Bacteria</taxon>
        <taxon>Candidatus Campbelliibacteriota</taxon>
    </lineage>
</organism>
<dbReference type="Proteomes" id="UP000179003">
    <property type="component" value="Unassembled WGS sequence"/>
</dbReference>
<accession>A0A1F5EIP3</accession>
<dbReference type="EMBL" id="MFAE01000006">
    <property type="protein sequence ID" value="OGD67272.1"/>
    <property type="molecule type" value="Genomic_DNA"/>
</dbReference>
<dbReference type="SMART" id="SM00060">
    <property type="entry name" value="FN3"/>
    <property type="match status" value="1"/>
</dbReference>
<dbReference type="InterPro" id="IPR013320">
    <property type="entry name" value="ConA-like_dom_sf"/>
</dbReference>
<gene>
    <name evidence="2" type="ORF">A2442_00675</name>
</gene>
<reference evidence="2 3" key="1">
    <citation type="journal article" date="2016" name="Nat. Commun.">
        <title>Thousands of microbial genomes shed light on interconnected biogeochemical processes in an aquifer system.</title>
        <authorList>
            <person name="Anantharaman K."/>
            <person name="Brown C.T."/>
            <person name="Hug L.A."/>
            <person name="Sharon I."/>
            <person name="Castelle C.J."/>
            <person name="Probst A.J."/>
            <person name="Thomas B.C."/>
            <person name="Singh A."/>
            <person name="Wilkins M.J."/>
            <person name="Karaoz U."/>
            <person name="Brodie E.L."/>
            <person name="Williams K.H."/>
            <person name="Hubbard S.S."/>
            <person name="Banfield J.F."/>
        </authorList>
    </citation>
    <scope>NUCLEOTIDE SEQUENCE [LARGE SCALE GENOMIC DNA]</scope>
</reference>
<feature type="domain" description="Fibronectin type-III" evidence="1">
    <location>
        <begin position="1089"/>
        <end position="1186"/>
    </location>
</feature>
<name>A0A1F5EIP3_9BACT</name>
<dbReference type="Gene3D" id="1.10.101.10">
    <property type="entry name" value="PGBD-like superfamily/PGBD"/>
    <property type="match status" value="1"/>
</dbReference>
<dbReference type="Pfam" id="PF00041">
    <property type="entry name" value="fn3"/>
    <property type="match status" value="1"/>
</dbReference>